<proteinExistence type="predicted"/>
<dbReference type="InterPro" id="IPR001849">
    <property type="entry name" value="PH_domain"/>
</dbReference>
<evidence type="ECO:0000313" key="3">
    <source>
        <dbReference type="EMBL" id="KAJ6234639.1"/>
    </source>
</evidence>
<reference evidence="3" key="1">
    <citation type="submission" date="2022-08" db="EMBL/GenBank/DDBJ databases">
        <title>Novel sulfate-reducing endosymbionts in the free-living metamonad Anaeramoeba.</title>
        <authorList>
            <person name="Jerlstrom-Hultqvist J."/>
            <person name="Cepicka I."/>
            <person name="Gallot-Lavallee L."/>
            <person name="Salas-Leiva D."/>
            <person name="Curtis B.A."/>
            <person name="Zahonova K."/>
            <person name="Pipaliya S."/>
            <person name="Dacks J."/>
            <person name="Roger A.J."/>
        </authorList>
    </citation>
    <scope>NUCLEOTIDE SEQUENCE</scope>
    <source>
        <strain evidence="3">Schooner1</strain>
    </source>
</reference>
<dbReference type="InterPro" id="IPR011993">
    <property type="entry name" value="PH-like_dom_sf"/>
</dbReference>
<feature type="compositionally biased region" description="Basic and acidic residues" evidence="1">
    <location>
        <begin position="862"/>
        <end position="871"/>
    </location>
</feature>
<feature type="compositionally biased region" description="Basic and acidic residues" evidence="1">
    <location>
        <begin position="878"/>
        <end position="900"/>
    </location>
</feature>
<comment type="caution">
    <text evidence="3">The sequence shown here is derived from an EMBL/GenBank/DDBJ whole genome shotgun (WGS) entry which is preliminary data.</text>
</comment>
<evidence type="ECO:0000313" key="4">
    <source>
        <dbReference type="Proteomes" id="UP001150062"/>
    </source>
</evidence>
<dbReference type="SUPFAM" id="SSF50729">
    <property type="entry name" value="PH domain-like"/>
    <property type="match status" value="1"/>
</dbReference>
<dbReference type="PROSITE" id="PS50003">
    <property type="entry name" value="PH_DOMAIN"/>
    <property type="match status" value="1"/>
</dbReference>
<dbReference type="InterPro" id="IPR037213">
    <property type="entry name" value="Run_dom_sf"/>
</dbReference>
<keyword evidence="4" id="KW-1185">Reference proteome</keyword>
<protein>
    <submittedName>
        <fullName evidence="3">Dual adapter for phosphotyrosine and 3-phosphotyrosine and 3-phosphoinositide</fullName>
    </submittedName>
</protein>
<dbReference type="Proteomes" id="UP001150062">
    <property type="component" value="Unassembled WGS sequence"/>
</dbReference>
<feature type="compositionally biased region" description="Basic and acidic residues" evidence="1">
    <location>
        <begin position="846"/>
        <end position="855"/>
    </location>
</feature>
<name>A0ABQ8XQE6_9EUKA</name>
<dbReference type="Pfam" id="PF00169">
    <property type="entry name" value="PH"/>
    <property type="match status" value="1"/>
</dbReference>
<dbReference type="EMBL" id="JAOAOG010000269">
    <property type="protein sequence ID" value="KAJ6234639.1"/>
    <property type="molecule type" value="Genomic_DNA"/>
</dbReference>
<feature type="region of interest" description="Disordered" evidence="1">
    <location>
        <begin position="730"/>
        <end position="779"/>
    </location>
</feature>
<feature type="compositionally biased region" description="Basic and acidic residues" evidence="1">
    <location>
        <begin position="415"/>
        <end position="430"/>
    </location>
</feature>
<dbReference type="PANTHER" id="PTHR14336">
    <property type="entry name" value="TANDEM PH DOMAIN CONTAINING PROTEIN"/>
    <property type="match status" value="1"/>
</dbReference>
<gene>
    <name evidence="3" type="ORF">M0813_29232</name>
</gene>
<feature type="region of interest" description="Disordered" evidence="1">
    <location>
        <begin position="415"/>
        <end position="445"/>
    </location>
</feature>
<dbReference type="SMART" id="SM00233">
    <property type="entry name" value="PH"/>
    <property type="match status" value="1"/>
</dbReference>
<organism evidence="3 4">
    <name type="scientific">Anaeramoeba flamelloides</name>
    <dbReference type="NCBI Taxonomy" id="1746091"/>
    <lineage>
        <taxon>Eukaryota</taxon>
        <taxon>Metamonada</taxon>
        <taxon>Anaeramoebidae</taxon>
        <taxon>Anaeramoeba</taxon>
    </lineage>
</organism>
<evidence type="ECO:0000256" key="1">
    <source>
        <dbReference type="SAM" id="MobiDB-lite"/>
    </source>
</evidence>
<dbReference type="Gene3D" id="1.20.58.900">
    <property type="match status" value="1"/>
</dbReference>
<feature type="compositionally biased region" description="Acidic residues" evidence="1">
    <location>
        <begin position="901"/>
        <end position="917"/>
    </location>
</feature>
<feature type="domain" description="PH" evidence="2">
    <location>
        <begin position="81"/>
        <end position="173"/>
    </location>
</feature>
<dbReference type="InterPro" id="IPR051707">
    <property type="entry name" value="PI-Interact_SigTrans_Reg"/>
</dbReference>
<sequence>MDEFEKLDPVSCTQEIVSPNKTLYRYHHSQKKNGFNYHGSTIVFKQDKSPSIIEVWHKNWRIALVPAFQGHPKPKVDSKEIIRYCGYVEKKGAKRKSVKKRWFVLNDNKLSYKKAPTGKANLGEILLGDIQTLEQIPSKRVMYIKTQQRTYELFFESELHLYFWFEALEAARQLRTLVDKNTTVVEKFLSSNDPIEMLKKLIYGSYFTKEDFRILRNSTKKGLFLYFLSTEGSEELLLTMLNNEYSLLETGEYKSINSEGYRDHLKKWTNTELIFTFLDSLQPSIIQLDLSLTKKWFDNFQKISDSDSMSALLTRDNRLTEHAKLRKSRQMILELENENKDQKKKITKLIDESEKNQIIATQEIRKEKENSEKIQKKFEKLKLEMKENETSIKNKKKKYKELKKKFQKTLIETENKISQINEEHEKKNGNENENENGNGKQNEDHKSKYEQIFSELSKKNLLIKNIQNDLKMLNDEKDDLIKKNQENKKQLKIFEEQVTEKNEKNSKLKDQKKKISQELSEKNTLLEKEKERASGLQQILDDSNSEKNEIIEKLKNEIENQKLINKDFEKKLELAQNKNDNENVNNNLNKEQIISNENQEKKIIKLKEKVKTIKKKLEKKRKKKKSLKNNLNNNEKKILELQIIINGLNKVVKEKDNTSNDDDDDRKENLKIEFAKINERNIILEKEVEEKSKEIEEKSKEVEEKEKVIEEKEKEIEEKLKEIQEKSKEIEEKTKKVEKESKENEEKSKEIEERSKEIEEKSKEIEEKTKKVEKKSKENEEKLKQITLFQRTIDDNNDQIKELNENKILIEKQLNEKNKIIKKLEIDFEKKKNKKKKWKDLAIKSEKKIKNLQNEKKKKKNEKIDEEEKHTNNTMENENIKVKETNKVIVKEEMENNKEKEDEEEEMGNNNENEEKEGENKEKEVEDLKEKREEKEKDKLVNINIKLDNNAILELLKTNFKIFNSIFKDNQRIKINNNWFIVVDKESTEIINIIKLIYLFIYQNKLKKKNLTFLELFTKIPIKSNESVILYIKQLQFGEISEINKILVKDLILIEKLLIEYHSLSWFNKLNDEDGGNETLEEIIKILAKLEKYKFNPFLKSEMFLNETWYQELEPKKEMKKDKIEKIKTIVANILNHFEKMSKRENYQEKIGKENKDKKLGKLMREELLPTIEKSLNVGFKIKKTFGQNHCLILFDLISNSKIKNPSIVQQKLQSNLKFINNNKQKIGKEDSKKWIALMRWGLNEQELHLYFSEIAQNINLGVKFLESDESEYKEKLINVSNALQPLSDWKFKTPINYKLKKK</sequence>
<feature type="region of interest" description="Disordered" evidence="1">
    <location>
        <begin position="846"/>
        <end position="931"/>
    </location>
</feature>
<feature type="compositionally biased region" description="Basic and acidic residues" evidence="1">
    <location>
        <begin position="918"/>
        <end position="931"/>
    </location>
</feature>
<dbReference type="Gene3D" id="2.30.29.30">
    <property type="entry name" value="Pleckstrin-homology domain (PH domain)/Phosphotyrosine-binding domain (PTB)"/>
    <property type="match status" value="1"/>
</dbReference>
<accession>A0ABQ8XQE6</accession>
<dbReference type="PANTHER" id="PTHR14336:SF8">
    <property type="entry name" value="PROTEIN OPY1"/>
    <property type="match status" value="1"/>
</dbReference>
<evidence type="ECO:0000259" key="2">
    <source>
        <dbReference type="PROSITE" id="PS50003"/>
    </source>
</evidence>